<dbReference type="Proteomes" id="UP000215914">
    <property type="component" value="Chromosome 4"/>
</dbReference>
<proteinExistence type="predicted"/>
<name>A0A251UVF2_HELAN</name>
<evidence type="ECO:0000313" key="1">
    <source>
        <dbReference type="EMBL" id="KAF5808037.1"/>
    </source>
</evidence>
<dbReference type="OMA" id="MTIADSQ"/>
<dbReference type="PANTHER" id="PTHR33265:SF31">
    <property type="entry name" value="AVR9_CF-9 RAPIDLY ELICITED PROTEIN 146"/>
    <property type="match status" value="1"/>
</dbReference>
<sequence length="150" mass="17226">MEAKLPLITNKVWSLVRAILFTLKKDISKRKFLVNLNMMMKHSKMARKSPSDEYEFSCSNTPRYPLSLFSTHNKRQNNCHRLVNPNPPLAMDDCDDITIDPAVIKVLHTLSNDAVYSPFTVAHGLEDGQVDKGADKFIRRFFSDLKQQDN</sequence>
<dbReference type="OrthoDB" id="696337at2759"/>
<reference evidence="1 3" key="1">
    <citation type="journal article" date="2017" name="Nature">
        <title>The sunflower genome provides insights into oil metabolism, flowering and Asterid evolution.</title>
        <authorList>
            <person name="Badouin H."/>
            <person name="Gouzy J."/>
            <person name="Grassa C.J."/>
            <person name="Murat F."/>
            <person name="Staton S.E."/>
            <person name="Cottret L."/>
            <person name="Lelandais-Briere C."/>
            <person name="Owens G.L."/>
            <person name="Carrere S."/>
            <person name="Mayjonade B."/>
            <person name="Legrand L."/>
            <person name="Gill N."/>
            <person name="Kane N.C."/>
            <person name="Bowers J.E."/>
            <person name="Hubner S."/>
            <person name="Bellec A."/>
            <person name="Berard A."/>
            <person name="Berges H."/>
            <person name="Blanchet N."/>
            <person name="Boniface M.C."/>
            <person name="Brunel D."/>
            <person name="Catrice O."/>
            <person name="Chaidir N."/>
            <person name="Claudel C."/>
            <person name="Donnadieu C."/>
            <person name="Faraut T."/>
            <person name="Fievet G."/>
            <person name="Helmstetter N."/>
            <person name="King M."/>
            <person name="Knapp S.J."/>
            <person name="Lai Z."/>
            <person name="Le Paslier M.C."/>
            <person name="Lippi Y."/>
            <person name="Lorenzon L."/>
            <person name="Mandel J.R."/>
            <person name="Marage G."/>
            <person name="Marchand G."/>
            <person name="Marquand E."/>
            <person name="Bret-Mestries E."/>
            <person name="Morien E."/>
            <person name="Nambeesan S."/>
            <person name="Nguyen T."/>
            <person name="Pegot-Espagnet P."/>
            <person name="Pouilly N."/>
            <person name="Raftis F."/>
            <person name="Sallet E."/>
            <person name="Schiex T."/>
            <person name="Thomas J."/>
            <person name="Vandecasteele C."/>
            <person name="Vares D."/>
            <person name="Vear F."/>
            <person name="Vautrin S."/>
            <person name="Crespi M."/>
            <person name="Mangin B."/>
            <person name="Burke J.M."/>
            <person name="Salse J."/>
            <person name="Munos S."/>
            <person name="Vincourt P."/>
            <person name="Rieseberg L.H."/>
            <person name="Langlade N.B."/>
        </authorList>
    </citation>
    <scope>NUCLEOTIDE SEQUENCE [LARGE SCALE GENOMIC DNA]</scope>
    <source>
        <strain evidence="3">cv. SF193</strain>
        <tissue evidence="1">Leaves</tissue>
    </source>
</reference>
<organism evidence="2 3">
    <name type="scientific">Helianthus annuus</name>
    <name type="common">Common sunflower</name>
    <dbReference type="NCBI Taxonomy" id="4232"/>
    <lineage>
        <taxon>Eukaryota</taxon>
        <taxon>Viridiplantae</taxon>
        <taxon>Streptophyta</taxon>
        <taxon>Embryophyta</taxon>
        <taxon>Tracheophyta</taxon>
        <taxon>Spermatophyta</taxon>
        <taxon>Magnoliopsida</taxon>
        <taxon>eudicotyledons</taxon>
        <taxon>Gunneridae</taxon>
        <taxon>Pentapetalae</taxon>
        <taxon>asterids</taxon>
        <taxon>campanulids</taxon>
        <taxon>Asterales</taxon>
        <taxon>Asteraceae</taxon>
        <taxon>Asteroideae</taxon>
        <taxon>Heliantheae alliance</taxon>
        <taxon>Heliantheae</taxon>
        <taxon>Helianthus</taxon>
    </lineage>
</organism>
<gene>
    <name evidence="2" type="ORF">HannXRQ_Chr04g0095971</name>
    <name evidence="1" type="ORF">HanXRQr2_Chr04g0140851</name>
</gene>
<dbReference type="EMBL" id="MNCJ02000319">
    <property type="protein sequence ID" value="KAF5808037.1"/>
    <property type="molecule type" value="Genomic_DNA"/>
</dbReference>
<evidence type="ECO:0000313" key="3">
    <source>
        <dbReference type="Proteomes" id="UP000215914"/>
    </source>
</evidence>
<reference evidence="2" key="2">
    <citation type="submission" date="2017-02" db="EMBL/GenBank/DDBJ databases">
        <title>Sunflower complete genome.</title>
        <authorList>
            <person name="Langlade N."/>
            <person name="Munos S."/>
        </authorList>
    </citation>
    <scope>NUCLEOTIDE SEQUENCE [LARGE SCALE GENOMIC DNA]</scope>
    <source>
        <tissue evidence="2">Leaves</tissue>
    </source>
</reference>
<dbReference type="FunCoup" id="A0A251UVF2">
    <property type="interactions" value="923"/>
</dbReference>
<evidence type="ECO:0000313" key="2">
    <source>
        <dbReference type="EMBL" id="OTG27064.1"/>
    </source>
</evidence>
<dbReference type="InParanoid" id="A0A251UVF2"/>
<reference evidence="1" key="3">
    <citation type="submission" date="2020-06" db="EMBL/GenBank/DDBJ databases">
        <title>Helianthus annuus Genome sequencing and assembly Release 2.</title>
        <authorList>
            <person name="Gouzy J."/>
            <person name="Langlade N."/>
            <person name="Munos S."/>
        </authorList>
    </citation>
    <scope>NUCLEOTIDE SEQUENCE</scope>
    <source>
        <tissue evidence="1">Leaves</tissue>
    </source>
</reference>
<protein>
    <submittedName>
        <fullName evidence="2">Uncharacterized protein</fullName>
    </submittedName>
</protein>
<dbReference type="AlphaFoldDB" id="A0A251UVF2"/>
<dbReference type="Gramene" id="mRNA:HanXRQr2_Chr04g0140851">
    <property type="protein sequence ID" value="CDS:HanXRQr2_Chr04g0140851.1"/>
    <property type="gene ID" value="HanXRQr2_Chr04g0140851"/>
</dbReference>
<dbReference type="EMBL" id="CM007893">
    <property type="protein sequence ID" value="OTG27064.1"/>
    <property type="molecule type" value="Genomic_DNA"/>
</dbReference>
<keyword evidence="3" id="KW-1185">Reference proteome</keyword>
<accession>A0A251UVF2</accession>
<dbReference type="PANTHER" id="PTHR33265">
    <property type="entry name" value="AVR9/CF-9 RAPIDLY ELICITED PROTEIN-RELATED"/>
    <property type="match status" value="1"/>
</dbReference>